<proteinExistence type="predicted"/>
<feature type="compositionally biased region" description="Low complexity" evidence="1">
    <location>
        <begin position="54"/>
        <end position="65"/>
    </location>
</feature>
<organism evidence="2 3">
    <name type="scientific">Perkinsus olseni</name>
    <name type="common">Perkinsus atlanticus</name>
    <dbReference type="NCBI Taxonomy" id="32597"/>
    <lineage>
        <taxon>Eukaryota</taxon>
        <taxon>Sar</taxon>
        <taxon>Alveolata</taxon>
        <taxon>Perkinsozoa</taxon>
        <taxon>Perkinsea</taxon>
        <taxon>Perkinsida</taxon>
        <taxon>Perkinsidae</taxon>
        <taxon>Perkinsus</taxon>
    </lineage>
</organism>
<evidence type="ECO:0000313" key="3">
    <source>
        <dbReference type="Proteomes" id="UP000553632"/>
    </source>
</evidence>
<evidence type="ECO:0000256" key="1">
    <source>
        <dbReference type="SAM" id="MobiDB-lite"/>
    </source>
</evidence>
<feature type="compositionally biased region" description="Basic residues" evidence="1">
    <location>
        <begin position="1"/>
        <end position="15"/>
    </location>
</feature>
<sequence length="171" mass="19283">SLGRHRFHNKRKVRRKGGDEGSNASWSLPSSDASNSSDDDSQRRGSAARRRTKSSSSILSNNNNNNGVVDGYNSFLRVYKAKKALPSSSVDNTVMKRVWKRLSDSDKDIWRKEEIRQLSVKMLKSDIRSEILTPSNFTSWCSEMRSLGDPHLGPNKIVDVTLLMAMLQRLA</sequence>
<feature type="non-terminal residue" evidence="2">
    <location>
        <position position="171"/>
    </location>
</feature>
<comment type="caution">
    <text evidence="2">The sequence shown here is derived from an EMBL/GenBank/DDBJ whole genome shotgun (WGS) entry which is preliminary data.</text>
</comment>
<dbReference type="AlphaFoldDB" id="A0A7J6PRU3"/>
<keyword evidence="3" id="KW-1185">Reference proteome</keyword>
<feature type="compositionally biased region" description="Low complexity" evidence="1">
    <location>
        <begin position="22"/>
        <end position="36"/>
    </location>
</feature>
<gene>
    <name evidence="2" type="ORF">FOZ63_020425</name>
</gene>
<reference evidence="2 3" key="1">
    <citation type="submission" date="2020-04" db="EMBL/GenBank/DDBJ databases">
        <title>Perkinsus olseni comparative genomics.</title>
        <authorList>
            <person name="Bogema D.R."/>
        </authorList>
    </citation>
    <scope>NUCLEOTIDE SEQUENCE [LARGE SCALE GENOMIC DNA]</scope>
    <source>
        <strain evidence="2 3">ATCC PRA-207</strain>
    </source>
</reference>
<dbReference type="Proteomes" id="UP000553632">
    <property type="component" value="Unassembled WGS sequence"/>
</dbReference>
<feature type="region of interest" description="Disordered" evidence="1">
    <location>
        <begin position="1"/>
        <end position="65"/>
    </location>
</feature>
<evidence type="ECO:0000313" key="2">
    <source>
        <dbReference type="EMBL" id="KAF4698763.1"/>
    </source>
</evidence>
<feature type="non-terminal residue" evidence="2">
    <location>
        <position position="1"/>
    </location>
</feature>
<protein>
    <submittedName>
        <fullName evidence="2">Uncharacterized protein</fullName>
    </submittedName>
</protein>
<name>A0A7J6PRU3_PEROL</name>
<dbReference type="EMBL" id="JABANO010038309">
    <property type="protein sequence ID" value="KAF4698763.1"/>
    <property type="molecule type" value="Genomic_DNA"/>
</dbReference>
<accession>A0A7J6PRU3</accession>